<dbReference type="Proteomes" id="UP001201701">
    <property type="component" value="Unassembled WGS sequence"/>
</dbReference>
<dbReference type="Pfam" id="PF04430">
    <property type="entry name" value="DUF498"/>
    <property type="match status" value="1"/>
</dbReference>
<reference evidence="1 2" key="1">
    <citation type="submission" date="2022-02" db="EMBL/GenBank/DDBJ databases">
        <title>Draft genome sequence of Mezorhizobium retamae strain IRAMC:0171 isolated from Retama raetam nodules.</title>
        <authorList>
            <person name="Bengaied R."/>
            <person name="Sbissi I."/>
            <person name="Huber K."/>
            <person name="Ghodbane F."/>
            <person name="Nouioui I."/>
            <person name="Tarhouni M."/>
            <person name="Gtari M."/>
        </authorList>
    </citation>
    <scope>NUCLEOTIDE SEQUENCE [LARGE SCALE GENOMIC DNA]</scope>
    <source>
        <strain evidence="1 2">IRAMC:0171</strain>
    </source>
</reference>
<dbReference type="PANTHER" id="PTHR21192:SF2">
    <property type="entry name" value="NADH DEHYDROGENASE [UBIQUINONE] 1 ALPHA SUBCOMPLEX ASSEMBLY FACTOR 3"/>
    <property type="match status" value="1"/>
</dbReference>
<accession>A0ABS9QIW8</accession>
<keyword evidence="2" id="KW-1185">Reference proteome</keyword>
<gene>
    <name evidence="1" type="ORF">L4923_20375</name>
</gene>
<dbReference type="InterPro" id="IPR036748">
    <property type="entry name" value="MTH938-like_sf"/>
</dbReference>
<dbReference type="SUPFAM" id="SSF64076">
    <property type="entry name" value="MTH938-like"/>
    <property type="match status" value="1"/>
</dbReference>
<dbReference type="RefSeq" id="WP_239368490.1">
    <property type="nucleotide sequence ID" value="NZ_JAKREW010000023.1"/>
</dbReference>
<evidence type="ECO:0000313" key="2">
    <source>
        <dbReference type="Proteomes" id="UP001201701"/>
    </source>
</evidence>
<organism evidence="1 2">
    <name type="scientific">Mesorhizobium retamae</name>
    <dbReference type="NCBI Taxonomy" id="2912854"/>
    <lineage>
        <taxon>Bacteria</taxon>
        <taxon>Pseudomonadati</taxon>
        <taxon>Pseudomonadota</taxon>
        <taxon>Alphaproteobacteria</taxon>
        <taxon>Hyphomicrobiales</taxon>
        <taxon>Phyllobacteriaceae</taxon>
        <taxon>Mesorhizobium</taxon>
    </lineage>
</organism>
<dbReference type="CDD" id="cd00248">
    <property type="entry name" value="Mth938-like"/>
    <property type="match status" value="1"/>
</dbReference>
<sequence length="135" mass="14062">MAKSLFGGKGIIIREAHFPGRAAIEAYGNGGFRFADMSHRGSLLCLPSGIHGWQPADPSALTSADFDKVLAEAADIEILLVGMGKDLRPLPAALKAVLREAGISADPMSTGAAVRTYNVLLAEDRAVAAAFIAVD</sequence>
<comment type="caution">
    <text evidence="1">The sequence shown here is derived from an EMBL/GenBank/DDBJ whole genome shotgun (WGS) entry which is preliminary data.</text>
</comment>
<dbReference type="InterPro" id="IPR007523">
    <property type="entry name" value="NDUFAF3/AAMDC"/>
</dbReference>
<dbReference type="Gene3D" id="3.40.1230.10">
    <property type="entry name" value="MTH938-like"/>
    <property type="match status" value="1"/>
</dbReference>
<proteinExistence type="predicted"/>
<dbReference type="EMBL" id="JAKREW010000023">
    <property type="protein sequence ID" value="MCG7507394.1"/>
    <property type="molecule type" value="Genomic_DNA"/>
</dbReference>
<evidence type="ECO:0000313" key="1">
    <source>
        <dbReference type="EMBL" id="MCG7507394.1"/>
    </source>
</evidence>
<dbReference type="PANTHER" id="PTHR21192">
    <property type="entry name" value="NUCLEAR PROTEIN E3-3"/>
    <property type="match status" value="1"/>
</dbReference>
<protein>
    <submittedName>
        <fullName evidence="1">Mth938-like domain-containing protein</fullName>
    </submittedName>
</protein>
<name>A0ABS9QIW8_9HYPH</name>